<evidence type="ECO:0000313" key="8">
    <source>
        <dbReference type="EMBL" id="MDH4623135.1"/>
    </source>
</evidence>
<accession>A0AA43IWM6</accession>
<comment type="catalytic activity">
    <reaction evidence="6">
        <text>2 a quinone + NADH + H(+) = 2 a 1,4-benzosemiquinone + NAD(+)</text>
        <dbReference type="Rhea" id="RHEA:65952"/>
        <dbReference type="ChEBI" id="CHEBI:15378"/>
        <dbReference type="ChEBI" id="CHEBI:57540"/>
        <dbReference type="ChEBI" id="CHEBI:57945"/>
        <dbReference type="ChEBI" id="CHEBI:132124"/>
        <dbReference type="ChEBI" id="CHEBI:134225"/>
    </reaction>
</comment>
<evidence type="ECO:0000256" key="3">
    <source>
        <dbReference type="ARBA" id="ARBA00023002"/>
    </source>
</evidence>
<dbReference type="Proteomes" id="UP001162155">
    <property type="component" value="Unassembled WGS sequence"/>
</dbReference>
<feature type="domain" description="Flavodoxin-like fold" evidence="7">
    <location>
        <begin position="1"/>
        <end position="189"/>
    </location>
</feature>
<comment type="similarity">
    <text evidence="6">Belongs to the azoreductase type 1 family.</text>
</comment>
<feature type="binding site" evidence="6">
    <location>
        <position position="9"/>
    </location>
    <ligand>
        <name>FMN</name>
        <dbReference type="ChEBI" id="CHEBI:58210"/>
    </ligand>
</feature>
<dbReference type="EMBL" id="JAFFRZ010000001">
    <property type="protein sequence ID" value="MDH4623135.1"/>
    <property type="molecule type" value="Genomic_DNA"/>
</dbReference>
<comment type="caution">
    <text evidence="6">Lacks conserved residue(s) required for the propagation of feature annotation.</text>
</comment>
<dbReference type="InterPro" id="IPR003680">
    <property type="entry name" value="Flavodoxin_fold"/>
</dbReference>
<gene>
    <name evidence="6" type="primary">azoR</name>
    <name evidence="8" type="ORF">JW322_15515</name>
</gene>
<feature type="binding site" evidence="6">
    <location>
        <begin position="15"/>
        <end position="17"/>
    </location>
    <ligand>
        <name>FMN</name>
        <dbReference type="ChEBI" id="CHEBI:58210"/>
    </ligand>
</feature>
<dbReference type="RefSeq" id="WP_044310626.1">
    <property type="nucleotide sequence ID" value="NZ_JAFFRY010000059.1"/>
</dbReference>
<dbReference type="EC" id="1.6.5.-" evidence="6"/>
<dbReference type="HAMAP" id="MF_01216">
    <property type="entry name" value="Azoreductase_type1"/>
    <property type="match status" value="1"/>
</dbReference>
<comment type="catalytic activity">
    <reaction evidence="5">
        <text>N,N-dimethyl-1,4-phenylenediamine + anthranilate + 2 NAD(+) = 2-(4-dimethylaminophenyl)diazenylbenzoate + 2 NADH + 2 H(+)</text>
        <dbReference type="Rhea" id="RHEA:55872"/>
        <dbReference type="ChEBI" id="CHEBI:15378"/>
        <dbReference type="ChEBI" id="CHEBI:15783"/>
        <dbReference type="ChEBI" id="CHEBI:16567"/>
        <dbReference type="ChEBI" id="CHEBI:57540"/>
        <dbReference type="ChEBI" id="CHEBI:57945"/>
        <dbReference type="ChEBI" id="CHEBI:71579"/>
        <dbReference type="EC" id="1.7.1.17"/>
    </reaction>
    <physiologicalReaction direction="right-to-left" evidence="5">
        <dbReference type="Rhea" id="RHEA:55874"/>
    </physiologicalReaction>
</comment>
<comment type="cofactor">
    <cofactor evidence="6">
        <name>FMN</name>
        <dbReference type="ChEBI" id="CHEBI:58210"/>
    </cofactor>
    <text evidence="6">Binds 1 FMN per subunit.</text>
</comment>
<dbReference type="InterPro" id="IPR050104">
    <property type="entry name" value="FMN-dep_NADH:Q_OxRdtase_AzoR1"/>
</dbReference>
<dbReference type="InterPro" id="IPR029039">
    <property type="entry name" value="Flavoprotein-like_sf"/>
</dbReference>
<comment type="function">
    <text evidence="6">Quinone reductase that provides resistance to thiol-specific stress caused by electrophilic quinones.</text>
</comment>
<evidence type="ECO:0000256" key="1">
    <source>
        <dbReference type="ARBA" id="ARBA00022630"/>
    </source>
</evidence>
<evidence type="ECO:0000256" key="5">
    <source>
        <dbReference type="ARBA" id="ARBA00048542"/>
    </source>
</evidence>
<dbReference type="Gene3D" id="3.40.50.360">
    <property type="match status" value="1"/>
</dbReference>
<dbReference type="GO" id="GO:0016655">
    <property type="term" value="F:oxidoreductase activity, acting on NAD(P)H, quinone or similar compound as acceptor"/>
    <property type="evidence" value="ECO:0007669"/>
    <property type="project" value="InterPro"/>
</dbReference>
<comment type="function">
    <text evidence="6">Also exhibits azoreductase activity. Catalyzes the reductive cleavage of the azo bond in aromatic azo compounds to the corresponding amines.</text>
</comment>
<keyword evidence="1 6" id="KW-0285">Flavoprotein</keyword>
<evidence type="ECO:0000256" key="6">
    <source>
        <dbReference type="HAMAP-Rule" id="MF_01216"/>
    </source>
</evidence>
<dbReference type="GO" id="GO:0016652">
    <property type="term" value="F:oxidoreductase activity, acting on NAD(P)H as acceptor"/>
    <property type="evidence" value="ECO:0007669"/>
    <property type="project" value="UniProtKB-UniRule"/>
</dbReference>
<evidence type="ECO:0000256" key="4">
    <source>
        <dbReference type="ARBA" id="ARBA00023027"/>
    </source>
</evidence>
<dbReference type="AlphaFoldDB" id="A0AA43IWM6"/>
<dbReference type="SUPFAM" id="SSF52218">
    <property type="entry name" value="Flavoproteins"/>
    <property type="match status" value="1"/>
</dbReference>
<comment type="caution">
    <text evidence="8">The sequence shown here is derived from an EMBL/GenBank/DDBJ whole genome shotgun (WGS) entry which is preliminary data.</text>
</comment>
<protein>
    <recommendedName>
        <fullName evidence="6">FMN dependent NADH:quinone oxidoreductase</fullName>
        <ecNumber evidence="6">1.6.5.-</ecNumber>
    </recommendedName>
    <alternativeName>
        <fullName evidence="6">Azo-dye reductase</fullName>
    </alternativeName>
    <alternativeName>
        <fullName evidence="6">FMN-dependent NADH-azo compound oxidoreductase</fullName>
    </alternativeName>
    <alternativeName>
        <fullName evidence="6">FMN-dependent NADH-azoreductase</fullName>
        <ecNumber evidence="6">1.7.1.17</ecNumber>
    </alternativeName>
</protein>
<keyword evidence="2 6" id="KW-0288">FMN</keyword>
<dbReference type="EC" id="1.7.1.17" evidence="6"/>
<dbReference type="Pfam" id="PF02525">
    <property type="entry name" value="Flavodoxin_2"/>
    <property type="match status" value="1"/>
</dbReference>
<evidence type="ECO:0000259" key="7">
    <source>
        <dbReference type="Pfam" id="PF02525"/>
    </source>
</evidence>
<dbReference type="GO" id="GO:0009055">
    <property type="term" value="F:electron transfer activity"/>
    <property type="evidence" value="ECO:0007669"/>
    <property type="project" value="UniProtKB-UniRule"/>
</dbReference>
<sequence>MIILHIDSSITGETSVSRQLAGATVAKLTAARSDAKVRYRDLVATPMDHYVMADKPDNETQGSAFSASILDEFLMADTVVIGAPLYNFTISSQLKAWIDRIVIGGATFRMDASGAVGLVGHKRVIVLLARGAVYQPGTPWAPFEHAETFLTAVFGFMGIKPEFIIAEGTAFGDESRSHAISNAKQAIERLASLEA</sequence>
<evidence type="ECO:0000313" key="9">
    <source>
        <dbReference type="Proteomes" id="UP001162155"/>
    </source>
</evidence>
<keyword evidence="3 6" id="KW-0560">Oxidoreductase</keyword>
<dbReference type="GO" id="GO:0010181">
    <property type="term" value="F:FMN binding"/>
    <property type="evidence" value="ECO:0007669"/>
    <property type="project" value="UniProtKB-UniRule"/>
</dbReference>
<dbReference type="PANTHER" id="PTHR43741:SF4">
    <property type="entry name" value="FMN-DEPENDENT NADH:QUINONE OXIDOREDUCTASE"/>
    <property type="match status" value="1"/>
</dbReference>
<name>A0AA43IWM6_PSESX</name>
<proteinExistence type="inferred from homology"/>
<evidence type="ECO:0000256" key="2">
    <source>
        <dbReference type="ARBA" id="ARBA00022643"/>
    </source>
</evidence>
<dbReference type="PANTHER" id="PTHR43741">
    <property type="entry name" value="FMN-DEPENDENT NADH-AZOREDUCTASE 1"/>
    <property type="match status" value="1"/>
</dbReference>
<keyword evidence="4 6" id="KW-0520">NAD</keyword>
<reference evidence="8" key="1">
    <citation type="submission" date="2021-02" db="EMBL/GenBank/DDBJ databases">
        <title>Genome analysis of blister spot of apple pathogen from New York area.</title>
        <authorList>
            <person name="Kandel P."/>
            <person name="Hockett K.L."/>
            <person name="Santander R."/>
            <person name="Acimovic S."/>
        </authorList>
    </citation>
    <scope>NUCLEOTIDE SEQUENCE</scope>
    <source>
        <strain evidence="8">PSP1</strain>
    </source>
</reference>
<organism evidence="8 9">
    <name type="scientific">Pseudomonas syringae pv. papulans</name>
    <dbReference type="NCBI Taxonomy" id="83963"/>
    <lineage>
        <taxon>Bacteria</taxon>
        <taxon>Pseudomonadati</taxon>
        <taxon>Pseudomonadota</taxon>
        <taxon>Gammaproteobacteria</taxon>
        <taxon>Pseudomonadales</taxon>
        <taxon>Pseudomonadaceae</taxon>
        <taxon>Pseudomonas</taxon>
        <taxon>Pseudomonas syringae</taxon>
    </lineage>
</organism>
<comment type="subunit">
    <text evidence="6">Homodimer.</text>
</comment>
<dbReference type="InterPro" id="IPR023048">
    <property type="entry name" value="NADH:quinone_OxRdtase_FMN_depd"/>
</dbReference>